<reference evidence="5" key="2">
    <citation type="submission" date="2020-09" db="EMBL/GenBank/DDBJ databases">
        <authorList>
            <person name="Sun Q."/>
            <person name="Ohkuma M."/>
        </authorList>
    </citation>
    <scope>NUCLEOTIDE SEQUENCE</scope>
    <source>
        <strain evidence="5">JCM 17251</strain>
    </source>
</reference>
<gene>
    <name evidence="5" type="ORF">GCM10007971_14000</name>
</gene>
<dbReference type="Gene3D" id="1.10.287.130">
    <property type="match status" value="1"/>
</dbReference>
<reference evidence="5" key="1">
    <citation type="journal article" date="2014" name="Int. J. Syst. Evol. Microbiol.">
        <title>Complete genome sequence of Corynebacterium casei LMG S-19264T (=DSM 44701T), isolated from a smear-ripened cheese.</title>
        <authorList>
            <consortium name="US DOE Joint Genome Institute (JGI-PGF)"/>
            <person name="Walter F."/>
            <person name="Albersmeier A."/>
            <person name="Kalinowski J."/>
            <person name="Ruckert C."/>
        </authorList>
    </citation>
    <scope>NUCLEOTIDE SEQUENCE</scope>
    <source>
        <strain evidence="5">JCM 17251</strain>
    </source>
</reference>
<dbReference type="InterPro" id="IPR039506">
    <property type="entry name" value="SPOB_a"/>
</dbReference>
<evidence type="ECO:0000313" key="5">
    <source>
        <dbReference type="EMBL" id="GGN55350.1"/>
    </source>
</evidence>
<comment type="caution">
    <text evidence="5">The sequence shown here is derived from an EMBL/GenBank/DDBJ whole genome shotgun (WGS) entry which is preliminary data.</text>
</comment>
<keyword evidence="1" id="KW-0597">Phosphoprotein</keyword>
<dbReference type="EMBL" id="BMOS01000007">
    <property type="protein sequence ID" value="GGN55350.1"/>
    <property type="molecule type" value="Genomic_DNA"/>
</dbReference>
<dbReference type="SUPFAM" id="SSF55890">
    <property type="entry name" value="Sporulation response regulatory protein Spo0B"/>
    <property type="match status" value="1"/>
</dbReference>
<keyword evidence="6" id="KW-1185">Reference proteome</keyword>
<dbReference type="GO" id="GO:0000155">
    <property type="term" value="F:phosphorelay sensor kinase activity"/>
    <property type="evidence" value="ECO:0007669"/>
    <property type="project" value="InterPro"/>
</dbReference>
<dbReference type="Pfam" id="PF14689">
    <property type="entry name" value="SPOB_a"/>
    <property type="match status" value="1"/>
</dbReference>
<keyword evidence="3" id="KW-0418">Kinase</keyword>
<feature type="domain" description="SpoOB alpha-helical" evidence="4">
    <location>
        <begin position="2"/>
        <end position="56"/>
    </location>
</feature>
<evidence type="ECO:0000256" key="2">
    <source>
        <dbReference type="ARBA" id="ARBA00022679"/>
    </source>
</evidence>
<evidence type="ECO:0000256" key="3">
    <source>
        <dbReference type="ARBA" id="ARBA00022777"/>
    </source>
</evidence>
<name>A0A917XWK3_9BACI</name>
<proteinExistence type="predicted"/>
<dbReference type="Proteomes" id="UP000624041">
    <property type="component" value="Unassembled WGS sequence"/>
</dbReference>
<sequence length="170" mass="20151">MEAKEVVSIIQSYRHDLLNDLQIIQGYVKLGKMEKVDDNLNKLFAFFHKERKLLNLNIPHVVIWFLEFRMKYNQFKLDYSIRVDDIKLTDADLYIKEKLDQIIQDIEQRADDVNVYTIHVDFTENENGCTINVSIDLKERSAEDNIPPSEDIYIKQTPEKRIYSFDVFAS</sequence>
<evidence type="ECO:0000313" key="6">
    <source>
        <dbReference type="Proteomes" id="UP000624041"/>
    </source>
</evidence>
<evidence type="ECO:0000259" key="4">
    <source>
        <dbReference type="Pfam" id="PF14689"/>
    </source>
</evidence>
<accession>A0A917XWK3</accession>
<dbReference type="AlphaFoldDB" id="A0A917XWK3"/>
<dbReference type="RefSeq" id="WP_188856592.1">
    <property type="nucleotide sequence ID" value="NZ_BMOS01000007.1"/>
</dbReference>
<keyword evidence="2" id="KW-0808">Transferase</keyword>
<dbReference type="InterPro" id="IPR016120">
    <property type="entry name" value="Sig_transdc_His_kin_SpoOB"/>
</dbReference>
<protein>
    <recommendedName>
        <fullName evidence="4">SpoOB alpha-helical domain-containing protein</fullName>
    </recommendedName>
</protein>
<organism evidence="5 6">
    <name type="scientific">Oceanobacillus indicireducens</name>
    <dbReference type="NCBI Taxonomy" id="1004261"/>
    <lineage>
        <taxon>Bacteria</taxon>
        <taxon>Bacillati</taxon>
        <taxon>Bacillota</taxon>
        <taxon>Bacilli</taxon>
        <taxon>Bacillales</taxon>
        <taxon>Bacillaceae</taxon>
        <taxon>Oceanobacillus</taxon>
    </lineage>
</organism>
<evidence type="ECO:0000256" key="1">
    <source>
        <dbReference type="ARBA" id="ARBA00022553"/>
    </source>
</evidence>